<keyword evidence="12 21" id="KW-0418">Kinase</keyword>
<feature type="active site" evidence="21">
    <location>
        <position position="723"/>
    </location>
</feature>
<dbReference type="PROSITE" id="PS00717">
    <property type="entry name" value="SIGMA54_1"/>
    <property type="match status" value="1"/>
</dbReference>
<dbReference type="GO" id="GO:0016779">
    <property type="term" value="F:nucleotidyltransferase activity"/>
    <property type="evidence" value="ECO:0007669"/>
    <property type="project" value="UniProtKB-KW"/>
</dbReference>
<dbReference type="GO" id="GO:0003677">
    <property type="term" value="F:DNA binding"/>
    <property type="evidence" value="ECO:0007669"/>
    <property type="project" value="UniProtKB-KW"/>
</dbReference>
<evidence type="ECO:0000256" key="18">
    <source>
        <dbReference type="ARBA" id="ARBA00023163"/>
    </source>
</evidence>
<evidence type="ECO:0000256" key="2">
    <source>
        <dbReference type="ARBA" id="ARBA00001946"/>
    </source>
</evidence>
<evidence type="ECO:0000256" key="8">
    <source>
        <dbReference type="ARBA" id="ARBA00022679"/>
    </source>
</evidence>
<evidence type="ECO:0000256" key="14">
    <source>
        <dbReference type="ARBA" id="ARBA00022842"/>
    </source>
</evidence>
<reference evidence="27 28" key="1">
    <citation type="submission" date="2013-02" db="EMBL/GenBank/DDBJ databases">
        <authorList>
            <person name="Harkins D.M."/>
            <person name="Durkin A.S."/>
            <person name="Brinkac L.M."/>
            <person name="Haft D.H."/>
            <person name="Selengut J.D."/>
            <person name="Sanka R."/>
            <person name="DePew J."/>
            <person name="Purushe J."/>
            <person name="Whelen A.C."/>
            <person name="Vinetz J.M."/>
            <person name="Sutton G.G."/>
            <person name="Nierman W.C."/>
            <person name="Fouts D.E."/>
        </authorList>
    </citation>
    <scope>NUCLEOTIDE SEQUENCE [LARGE SCALE GENOMIC DNA]</scope>
    <source>
        <strain evidence="27 28">2002000626</strain>
    </source>
</reference>
<keyword evidence="13 21" id="KW-0067">ATP-binding</keyword>
<protein>
    <recommendedName>
        <fullName evidence="21">HPr kinase/phosphorylase</fullName>
        <shortName evidence="21">HPrK/P</shortName>
        <ecNumber evidence="21">2.7.11.-</ecNumber>
        <ecNumber evidence="21">2.7.4.-</ecNumber>
    </recommendedName>
    <alternativeName>
        <fullName evidence="21">HPr(Ser) kinase/phosphorylase</fullName>
    </alternativeName>
</protein>
<dbReference type="GO" id="GO:0000155">
    <property type="term" value="F:phosphorelay sensor kinase activity"/>
    <property type="evidence" value="ECO:0007669"/>
    <property type="project" value="InterPro"/>
</dbReference>
<feature type="binding site" evidence="21">
    <location>
        <position position="682"/>
    </location>
    <ligand>
        <name>Mg(2+)</name>
        <dbReference type="ChEBI" id="CHEBI:18420"/>
    </ligand>
</feature>
<feature type="region of interest" description="Important for the catalytic mechanism of both phosphorylation and dephosphorylation" evidence="21">
    <location>
        <begin position="681"/>
        <end position="690"/>
    </location>
</feature>
<dbReference type="Pfam" id="PF02603">
    <property type="entry name" value="Hpr_kinase_N"/>
    <property type="match status" value="1"/>
</dbReference>
<dbReference type="Pfam" id="PF04552">
    <property type="entry name" value="Sigma54_DBD"/>
    <property type="match status" value="1"/>
</dbReference>
<keyword evidence="10 21" id="KW-0479">Metal-binding</keyword>
<dbReference type="HAMAP" id="MF_01249">
    <property type="entry name" value="HPr_kinase"/>
    <property type="match status" value="1"/>
</dbReference>
<gene>
    <name evidence="21" type="primary">hprK</name>
    <name evidence="27" type="ORF">LEP1GSC029_4565</name>
</gene>
<comment type="similarity">
    <text evidence="3 21">Belongs to the HPrK/P family.</text>
</comment>
<feature type="domain" description="HPr(Ser) kinase/phosphorylase N-terminal" evidence="23">
    <location>
        <begin position="481"/>
        <end position="606"/>
    </location>
</feature>
<feature type="domain" description="RNA polymerase sigma factor 54 DNA-binding" evidence="24">
    <location>
        <begin position="308"/>
        <end position="466"/>
    </location>
</feature>
<evidence type="ECO:0000256" key="7">
    <source>
        <dbReference type="ARBA" id="ARBA00022527"/>
    </source>
</evidence>
<dbReference type="InterPro" id="IPR011104">
    <property type="entry name" value="Hpr_kin/Pase_C"/>
</dbReference>
<keyword evidence="19 21" id="KW-0511">Multifunctional enzyme</keyword>
<evidence type="ECO:0000259" key="25">
    <source>
        <dbReference type="Pfam" id="PF04963"/>
    </source>
</evidence>
<keyword evidence="7 21" id="KW-0723">Serine/threonine-protein kinase</keyword>
<dbReference type="Pfam" id="PF00309">
    <property type="entry name" value="Sigma54_AID"/>
    <property type="match status" value="1"/>
</dbReference>
<keyword evidence="14 21" id="KW-0460">Magnesium</keyword>
<feature type="binding site" evidence="21">
    <location>
        <position position="640"/>
    </location>
    <ligand>
        <name>Mg(2+)</name>
        <dbReference type="ChEBI" id="CHEBI:18420"/>
    </ligand>
</feature>
<dbReference type="Proteomes" id="UP000012329">
    <property type="component" value="Unassembled WGS sequence"/>
</dbReference>
<dbReference type="EMBL" id="AFJL02000105">
    <property type="protein sequence ID" value="EMY04989.1"/>
    <property type="molecule type" value="Genomic_DNA"/>
</dbReference>
<evidence type="ECO:0000256" key="21">
    <source>
        <dbReference type="HAMAP-Rule" id="MF_01249"/>
    </source>
</evidence>
<comment type="similarity">
    <text evidence="4">Belongs to the sigma-54 factor family.</text>
</comment>
<dbReference type="Pfam" id="PF07475">
    <property type="entry name" value="Hpr_kinase_C"/>
    <property type="match status" value="1"/>
</dbReference>
<dbReference type="GO" id="GO:0006352">
    <property type="term" value="P:DNA-templated transcription initiation"/>
    <property type="evidence" value="ECO:0007669"/>
    <property type="project" value="InterPro"/>
</dbReference>
<keyword evidence="15" id="KW-0805">Transcription regulation</keyword>
<evidence type="ECO:0000256" key="19">
    <source>
        <dbReference type="ARBA" id="ARBA00023268"/>
    </source>
</evidence>
<dbReference type="GO" id="GO:0001216">
    <property type="term" value="F:DNA-binding transcription activator activity"/>
    <property type="evidence" value="ECO:0007669"/>
    <property type="project" value="InterPro"/>
</dbReference>
<evidence type="ECO:0000256" key="5">
    <source>
        <dbReference type="ARBA" id="ARBA00011643"/>
    </source>
</evidence>
<evidence type="ECO:0000259" key="23">
    <source>
        <dbReference type="Pfam" id="PF02603"/>
    </source>
</evidence>
<dbReference type="GO" id="GO:0005524">
    <property type="term" value="F:ATP binding"/>
    <property type="evidence" value="ECO:0007669"/>
    <property type="project" value="UniProtKB-UniRule"/>
</dbReference>
<dbReference type="InterPro" id="IPR028979">
    <property type="entry name" value="Ser_kin/Pase_Hpr-like_N_sf"/>
</dbReference>
<dbReference type="InterPro" id="IPR003755">
    <property type="entry name" value="HPr(Ser)_kin/Pase"/>
</dbReference>
<dbReference type="PROSITE" id="PS50044">
    <property type="entry name" value="SIGMA54_3"/>
    <property type="match status" value="1"/>
</dbReference>
<evidence type="ECO:0000313" key="28">
    <source>
        <dbReference type="Proteomes" id="UP000012329"/>
    </source>
</evidence>
<dbReference type="PRINTS" id="PR00045">
    <property type="entry name" value="SIGMA54FCT"/>
</dbReference>
<comment type="cofactor">
    <cofactor evidence="2 21">
        <name>Mg(2+)</name>
        <dbReference type="ChEBI" id="CHEBI:18420"/>
    </cofactor>
</comment>
<feature type="active site" evidence="21">
    <location>
        <position position="639"/>
    </location>
</feature>
<evidence type="ECO:0000256" key="15">
    <source>
        <dbReference type="ARBA" id="ARBA00023015"/>
    </source>
</evidence>
<dbReference type="PROSITE" id="PS00718">
    <property type="entry name" value="SIGMA54_2"/>
    <property type="match status" value="1"/>
</dbReference>
<dbReference type="InterPro" id="IPR007634">
    <property type="entry name" value="RNA_pol_sigma_54_DNA-bd"/>
</dbReference>
<comment type="catalytic activity">
    <reaction evidence="20 21">
        <text>[HPr protein]-O-phospho-L-serine + phosphate + H(+) = [HPr protein]-L-serine + diphosphate</text>
        <dbReference type="Rhea" id="RHEA:46604"/>
        <dbReference type="Rhea" id="RHEA-COMP:11602"/>
        <dbReference type="Rhea" id="RHEA-COMP:11603"/>
        <dbReference type="ChEBI" id="CHEBI:15378"/>
        <dbReference type="ChEBI" id="CHEBI:29999"/>
        <dbReference type="ChEBI" id="CHEBI:33019"/>
        <dbReference type="ChEBI" id="CHEBI:43474"/>
        <dbReference type="ChEBI" id="CHEBI:83421"/>
    </reaction>
</comment>
<evidence type="ECO:0000256" key="22">
    <source>
        <dbReference type="SAM" id="MobiDB-lite"/>
    </source>
</evidence>
<accession>A0A829D858</accession>
<comment type="function">
    <text evidence="21">Catalyzes the ATP- as well as the pyrophosphate-dependent phosphorylation of a specific serine residue in HPr, a phosphocarrier protein of the phosphoenolpyruvate-dependent sugar phosphotransferase system (PTS). HprK/P also catalyzes the pyrophosphate-producing, inorganic phosphate-dependent dephosphorylation (phosphorolysis) of seryl-phosphorylated HPr (P-Ser-HPr).</text>
</comment>
<evidence type="ECO:0000256" key="10">
    <source>
        <dbReference type="ARBA" id="ARBA00022723"/>
    </source>
</evidence>
<dbReference type="FunFam" id="3.40.50.300:FF:000174">
    <property type="entry name" value="HPr kinase/phosphorylase"/>
    <property type="match status" value="1"/>
</dbReference>
<dbReference type="CDD" id="cd01918">
    <property type="entry name" value="HprK_C"/>
    <property type="match status" value="1"/>
</dbReference>
<feature type="active site" evidence="21">
    <location>
        <position position="618"/>
    </location>
</feature>
<proteinExistence type="inferred from homology"/>
<dbReference type="AlphaFoldDB" id="A0A829D858"/>
<evidence type="ECO:0000256" key="11">
    <source>
        <dbReference type="ARBA" id="ARBA00022741"/>
    </source>
</evidence>
<dbReference type="NCBIfam" id="TIGR02395">
    <property type="entry name" value="rpoN_sigma"/>
    <property type="match status" value="1"/>
</dbReference>
<feature type="region of interest" description="Disordered" evidence="22">
    <location>
        <begin position="94"/>
        <end position="113"/>
    </location>
</feature>
<evidence type="ECO:0000256" key="6">
    <source>
        <dbReference type="ARBA" id="ARBA00022478"/>
    </source>
</evidence>
<dbReference type="GO" id="GO:0016987">
    <property type="term" value="F:sigma factor activity"/>
    <property type="evidence" value="ECO:0007669"/>
    <property type="project" value="UniProtKB-KW"/>
</dbReference>
<keyword evidence="9" id="KW-0548">Nucleotidyltransferase</keyword>
<keyword evidence="6" id="KW-0240">DNA-directed RNA polymerase</keyword>
<dbReference type="InterPro" id="IPR011126">
    <property type="entry name" value="Hpr_kin/Pase_Hpr_N"/>
</dbReference>
<dbReference type="InterPro" id="IPR038709">
    <property type="entry name" value="RpoN_core-bd_sf"/>
</dbReference>
<evidence type="ECO:0000256" key="4">
    <source>
        <dbReference type="ARBA" id="ARBA00008798"/>
    </source>
</evidence>
<evidence type="ECO:0000256" key="20">
    <source>
        <dbReference type="ARBA" id="ARBA00047657"/>
    </source>
</evidence>
<dbReference type="PANTHER" id="PTHR32248:SF4">
    <property type="entry name" value="RNA POLYMERASE SIGMA-54 FACTOR"/>
    <property type="match status" value="1"/>
</dbReference>
<dbReference type="SUPFAM" id="SSF53795">
    <property type="entry name" value="PEP carboxykinase-like"/>
    <property type="match status" value="1"/>
</dbReference>
<feature type="domain" description="HPr kinase/phosphorylase C-terminal" evidence="26">
    <location>
        <begin position="610"/>
        <end position="778"/>
    </location>
</feature>
<dbReference type="GO" id="GO:0006109">
    <property type="term" value="P:regulation of carbohydrate metabolic process"/>
    <property type="evidence" value="ECO:0007669"/>
    <property type="project" value="UniProtKB-UniRule"/>
</dbReference>
<evidence type="ECO:0000256" key="3">
    <source>
        <dbReference type="ARBA" id="ARBA00006883"/>
    </source>
</evidence>
<dbReference type="SUPFAM" id="SSF75138">
    <property type="entry name" value="HprK N-terminal domain-like"/>
    <property type="match status" value="1"/>
</dbReference>
<dbReference type="InterPro" id="IPR027417">
    <property type="entry name" value="P-loop_NTPase"/>
</dbReference>
<evidence type="ECO:0000256" key="17">
    <source>
        <dbReference type="ARBA" id="ARBA00023125"/>
    </source>
</evidence>
<feature type="domain" description="RNA polymerase sigma factor 54 core-binding" evidence="25">
    <location>
        <begin position="112"/>
        <end position="295"/>
    </location>
</feature>
<dbReference type="GO" id="GO:0004712">
    <property type="term" value="F:protein serine/threonine/tyrosine kinase activity"/>
    <property type="evidence" value="ECO:0007669"/>
    <property type="project" value="UniProtKB-UniRule"/>
</dbReference>
<dbReference type="Gene3D" id="3.40.50.300">
    <property type="entry name" value="P-loop containing nucleotide triphosphate hydrolases"/>
    <property type="match status" value="1"/>
</dbReference>
<comment type="caution">
    <text evidence="27">The sequence shown here is derived from an EMBL/GenBank/DDBJ whole genome shotgun (WGS) entry which is preliminary data.</text>
</comment>
<dbReference type="Gene3D" id="1.10.10.60">
    <property type="entry name" value="Homeodomain-like"/>
    <property type="match status" value="1"/>
</dbReference>
<dbReference type="PANTHER" id="PTHR32248">
    <property type="entry name" value="RNA POLYMERASE SIGMA-54 FACTOR"/>
    <property type="match status" value="1"/>
</dbReference>
<keyword evidence="16" id="KW-0731">Sigma factor</keyword>
<dbReference type="NCBIfam" id="TIGR00679">
    <property type="entry name" value="hpr-ser"/>
    <property type="match status" value="1"/>
</dbReference>
<sequence length="796" mass="90906">MNLSQSLVQKQTQKLVMTQDLRQSIELLPLSTLELSDRINSELVENPMLEEEYASERNRTPDLYSRDDLKRKEKNDFLKNSDVSWQDHFSLDKAGGAGTDASDRNQKYIESSPEKSSLSEHLLWQLRLSNLKPDEISIGEILISMLDDHGFIPIPIPDLCTEMKLNEKKVRKVLDQIHRLDPIGIGAKDVQETLLIQAKILKPEDLNLHILIRDHIKDLEKLDYKSISKKMEIQLESVESLASEIKKLEPYPATLYTPNKPDYVIPDVIVREVDGEFDIYINDEWIPRLKVNKEYKNILKNAKESDKEYIATKLSSAEWLIRSVNQRRQTLFKVTSAIIEMQIAFFKKGIQHIRPLTLKDIAEKLEMHESTISRITSNKYIQTSRGIMELKWFFSSGVRSTEGGIESSKKIHDLIRNLVKEEQSDNPLSDQEIVDAIGKQGIEIARRTVAKYRKILKILPSSQRKKSSLWSLDKSMSMPGINVSNLLNEHEELGLRLLAGQKGLTNRINMSEINRPGLSLTGFYESFAHDRIQIFGKGEWAYITSRTPEDLEKIAAEFFGFHLNCIIFTHGNMPPPIFMENCEKLGIPLMISEVSTHKFITLISGILDRSLAPRTMRHGVLIEVFGIGILLSGKSGVGKSETALELIERGHRLVADDMVEIRRLSESYLIGTCSDLLRHHMEIRGLGILNIKDIFGIGSVRDHKLIELIIHLEEWTEGKDFDRTGLENPTEELLGVQIPLIRVPVRPGRNIPIIVETAAMNQRLRKLGKNAAQEFNQKLSQYLQQGKVERNPTQNQ</sequence>
<keyword evidence="17" id="KW-0238">DNA-binding</keyword>
<evidence type="ECO:0000259" key="24">
    <source>
        <dbReference type="Pfam" id="PF04552"/>
    </source>
</evidence>
<comment type="domain">
    <text evidence="21">The Walker A ATP-binding motif also binds Pi and PPi.</text>
</comment>
<dbReference type="Pfam" id="PF04963">
    <property type="entry name" value="Sigma54_CBD"/>
    <property type="match status" value="1"/>
</dbReference>
<evidence type="ECO:0000313" key="27">
    <source>
        <dbReference type="EMBL" id="EMY04989.1"/>
    </source>
</evidence>
<keyword evidence="11 21" id="KW-0547">Nucleotide-binding</keyword>
<organism evidence="27 28">
    <name type="scientific">Leptospira interrogans str. 2002000626</name>
    <dbReference type="NCBI Taxonomy" id="996803"/>
    <lineage>
        <taxon>Bacteria</taxon>
        <taxon>Pseudomonadati</taxon>
        <taxon>Spirochaetota</taxon>
        <taxon>Spirochaetia</taxon>
        <taxon>Leptospirales</taxon>
        <taxon>Leptospiraceae</taxon>
        <taxon>Leptospira</taxon>
    </lineage>
</organism>
<dbReference type="GO" id="GO:0000428">
    <property type="term" value="C:DNA-directed RNA polymerase complex"/>
    <property type="evidence" value="ECO:0007669"/>
    <property type="project" value="UniProtKB-KW"/>
</dbReference>
<comment type="catalytic activity">
    <reaction evidence="1 21">
        <text>[HPr protein]-L-serine + ATP = [HPr protein]-O-phospho-L-serine + ADP + H(+)</text>
        <dbReference type="Rhea" id="RHEA:46600"/>
        <dbReference type="Rhea" id="RHEA-COMP:11602"/>
        <dbReference type="Rhea" id="RHEA-COMP:11603"/>
        <dbReference type="ChEBI" id="CHEBI:15378"/>
        <dbReference type="ChEBI" id="CHEBI:29999"/>
        <dbReference type="ChEBI" id="CHEBI:30616"/>
        <dbReference type="ChEBI" id="CHEBI:83421"/>
        <dbReference type="ChEBI" id="CHEBI:456216"/>
    </reaction>
</comment>
<keyword evidence="8 21" id="KW-0808">Transferase</keyword>
<comment type="subunit">
    <text evidence="5 21">Homohexamer.</text>
</comment>
<dbReference type="GO" id="GO:0004674">
    <property type="term" value="F:protein serine/threonine kinase activity"/>
    <property type="evidence" value="ECO:0007669"/>
    <property type="project" value="UniProtKB-KW"/>
</dbReference>
<evidence type="ECO:0000256" key="1">
    <source>
        <dbReference type="ARBA" id="ARBA00001120"/>
    </source>
</evidence>
<evidence type="ECO:0000256" key="13">
    <source>
        <dbReference type="ARBA" id="ARBA00022840"/>
    </source>
</evidence>
<comment type="miscellaneous">
    <text evidence="21">Both phosphorylation and phosphorolysis are carried out by the same active site and suggest a common mechanism for both reactions.</text>
</comment>
<dbReference type="InterPro" id="IPR007046">
    <property type="entry name" value="RNA_pol_sigma_54_core-bd"/>
</dbReference>
<keyword evidence="18" id="KW-0804">Transcription</keyword>
<feature type="binding site" evidence="21">
    <location>
        <begin position="633"/>
        <end position="640"/>
    </location>
    <ligand>
        <name>ATP</name>
        <dbReference type="ChEBI" id="CHEBI:30616"/>
    </ligand>
</feature>
<name>A0A829D858_LEPIR</name>
<feature type="region of interest" description="Important for the catalytic mechanism of dephosphorylation" evidence="21">
    <location>
        <begin position="744"/>
        <end position="749"/>
    </location>
</feature>
<dbReference type="GO" id="GO:0000287">
    <property type="term" value="F:magnesium ion binding"/>
    <property type="evidence" value="ECO:0007669"/>
    <property type="project" value="UniProtKB-UniRule"/>
</dbReference>
<dbReference type="EC" id="2.7.11.-" evidence="21"/>
<dbReference type="Gene3D" id="3.40.1390.20">
    <property type="entry name" value="HprK N-terminal domain-like"/>
    <property type="match status" value="1"/>
</dbReference>
<feature type="active site" description="Proton acceptor; for phosphorylation activity. Proton donor; for dephosphorylation activity" evidence="21">
    <location>
        <position position="657"/>
    </location>
</feature>
<evidence type="ECO:0000259" key="26">
    <source>
        <dbReference type="Pfam" id="PF07475"/>
    </source>
</evidence>
<evidence type="ECO:0000256" key="16">
    <source>
        <dbReference type="ARBA" id="ARBA00023082"/>
    </source>
</evidence>
<dbReference type="Gene3D" id="1.10.10.1330">
    <property type="entry name" value="RNA polymerase sigma-54 factor, core-binding domain"/>
    <property type="match status" value="1"/>
</dbReference>
<evidence type="ECO:0000256" key="12">
    <source>
        <dbReference type="ARBA" id="ARBA00022777"/>
    </source>
</evidence>
<dbReference type="InterPro" id="IPR000394">
    <property type="entry name" value="RNA_pol_sigma_54"/>
</dbReference>
<dbReference type="EC" id="2.7.4.-" evidence="21"/>
<evidence type="ECO:0000256" key="9">
    <source>
        <dbReference type="ARBA" id="ARBA00022695"/>
    </source>
</evidence>